<feature type="transmembrane region" description="Helical" evidence="2">
    <location>
        <begin position="6"/>
        <end position="25"/>
    </location>
</feature>
<evidence type="ECO:0000256" key="1">
    <source>
        <dbReference type="SAM" id="MobiDB-lite"/>
    </source>
</evidence>
<dbReference type="RefSeq" id="WP_181409656.1">
    <property type="nucleotide sequence ID" value="NZ_JBHMAX010000005.1"/>
</dbReference>
<name>A0ABV5UZ79_9MICO</name>
<protein>
    <submittedName>
        <fullName evidence="3">Uncharacterized protein</fullName>
    </submittedName>
</protein>
<evidence type="ECO:0000256" key="2">
    <source>
        <dbReference type="SAM" id="Phobius"/>
    </source>
</evidence>
<dbReference type="Proteomes" id="UP001589613">
    <property type="component" value="Unassembled WGS sequence"/>
</dbReference>
<accession>A0ABV5UZ79</accession>
<keyword evidence="2" id="KW-0472">Membrane</keyword>
<gene>
    <name evidence="3" type="ORF">ACFFN0_02295</name>
</gene>
<organism evidence="3 4">
    <name type="scientific">Ornithinimicrobium kibberense</name>
    <dbReference type="NCBI Taxonomy" id="282060"/>
    <lineage>
        <taxon>Bacteria</taxon>
        <taxon>Bacillati</taxon>
        <taxon>Actinomycetota</taxon>
        <taxon>Actinomycetes</taxon>
        <taxon>Micrococcales</taxon>
        <taxon>Ornithinimicrobiaceae</taxon>
        <taxon>Ornithinimicrobium</taxon>
    </lineage>
</organism>
<keyword evidence="2" id="KW-1133">Transmembrane helix</keyword>
<dbReference type="EMBL" id="JBHMAX010000005">
    <property type="protein sequence ID" value="MFB9730869.1"/>
    <property type="molecule type" value="Genomic_DNA"/>
</dbReference>
<keyword evidence="4" id="KW-1185">Reference proteome</keyword>
<comment type="caution">
    <text evidence="3">The sequence shown here is derived from an EMBL/GenBank/DDBJ whole genome shotgun (WGS) entry which is preliminary data.</text>
</comment>
<reference evidence="3 4" key="1">
    <citation type="submission" date="2024-09" db="EMBL/GenBank/DDBJ databases">
        <authorList>
            <person name="Sun Q."/>
            <person name="Mori K."/>
        </authorList>
    </citation>
    <scope>NUCLEOTIDE SEQUENCE [LARGE SCALE GENOMIC DNA]</scope>
    <source>
        <strain evidence="3 4">JCM 12763</strain>
    </source>
</reference>
<sequence>MRIQLWHLAVLLLMAVPFVLIYLAVRLGVRHGRRDSGAGRGAGEQDARHDRATQD</sequence>
<feature type="region of interest" description="Disordered" evidence="1">
    <location>
        <begin position="32"/>
        <end position="55"/>
    </location>
</feature>
<evidence type="ECO:0000313" key="4">
    <source>
        <dbReference type="Proteomes" id="UP001589613"/>
    </source>
</evidence>
<proteinExistence type="predicted"/>
<feature type="compositionally biased region" description="Basic and acidic residues" evidence="1">
    <location>
        <begin position="43"/>
        <end position="55"/>
    </location>
</feature>
<keyword evidence="2" id="KW-0812">Transmembrane</keyword>
<evidence type="ECO:0000313" key="3">
    <source>
        <dbReference type="EMBL" id="MFB9730869.1"/>
    </source>
</evidence>